<dbReference type="Proteomes" id="UP001345691">
    <property type="component" value="Unassembled WGS sequence"/>
</dbReference>
<gene>
    <name evidence="1" type="ORF">LTR69_006718</name>
</gene>
<evidence type="ECO:0008006" key="3">
    <source>
        <dbReference type="Google" id="ProtNLM"/>
    </source>
</evidence>
<proteinExistence type="predicted"/>
<dbReference type="Pfam" id="PF12511">
    <property type="entry name" value="DUF3716"/>
    <property type="match status" value="1"/>
</dbReference>
<evidence type="ECO:0000313" key="2">
    <source>
        <dbReference type="Proteomes" id="UP001345691"/>
    </source>
</evidence>
<organism evidence="1 2">
    <name type="scientific">Exophiala sideris</name>
    <dbReference type="NCBI Taxonomy" id="1016849"/>
    <lineage>
        <taxon>Eukaryota</taxon>
        <taxon>Fungi</taxon>
        <taxon>Dikarya</taxon>
        <taxon>Ascomycota</taxon>
        <taxon>Pezizomycotina</taxon>
        <taxon>Eurotiomycetes</taxon>
        <taxon>Chaetothyriomycetidae</taxon>
        <taxon>Chaetothyriales</taxon>
        <taxon>Herpotrichiellaceae</taxon>
        <taxon>Exophiala</taxon>
    </lineage>
</organism>
<dbReference type="InterPro" id="IPR022190">
    <property type="entry name" value="DUF3716"/>
</dbReference>
<comment type="caution">
    <text evidence="1">The sequence shown here is derived from an EMBL/GenBank/DDBJ whole genome shotgun (WGS) entry which is preliminary data.</text>
</comment>
<accession>A0ABR0J7T2</accession>
<reference evidence="1 2" key="1">
    <citation type="submission" date="2023-08" db="EMBL/GenBank/DDBJ databases">
        <title>Black Yeasts Isolated from many extreme environments.</title>
        <authorList>
            <person name="Coleine C."/>
            <person name="Stajich J.E."/>
            <person name="Selbmann L."/>
        </authorList>
    </citation>
    <scope>NUCLEOTIDE SEQUENCE [LARGE SCALE GENOMIC DNA]</scope>
    <source>
        <strain evidence="1 2">CCFEE 6328</strain>
    </source>
</reference>
<sequence>MALAQDDLMFLSVNKSISSTRLGKSVQEVATCPLNGKVVQVAPYGDQQQHMGADDDTRLQAQNLDWMQALLPQQPFAGPCLQCRNGQGPFLHCTFLNTENFGACSNCHFEQQARKAEEDSLEIFEKITTVLTDSELGFLPLGTVGFRAERHGLWQERVASALSQALDLRIALAPINPSVLLRCLFVCVQQYTATPVTI</sequence>
<name>A0ABR0J7T2_9EURO</name>
<evidence type="ECO:0000313" key="1">
    <source>
        <dbReference type="EMBL" id="KAK5058314.1"/>
    </source>
</evidence>
<dbReference type="EMBL" id="JAVRRF010000014">
    <property type="protein sequence ID" value="KAK5058314.1"/>
    <property type="molecule type" value="Genomic_DNA"/>
</dbReference>
<protein>
    <recommendedName>
        <fullName evidence="3">ZZ-type domain-containing protein</fullName>
    </recommendedName>
</protein>
<keyword evidence="2" id="KW-1185">Reference proteome</keyword>